<organism evidence="1 2">
    <name type="scientific">Vararia minispora EC-137</name>
    <dbReference type="NCBI Taxonomy" id="1314806"/>
    <lineage>
        <taxon>Eukaryota</taxon>
        <taxon>Fungi</taxon>
        <taxon>Dikarya</taxon>
        <taxon>Basidiomycota</taxon>
        <taxon>Agaricomycotina</taxon>
        <taxon>Agaricomycetes</taxon>
        <taxon>Russulales</taxon>
        <taxon>Lachnocladiaceae</taxon>
        <taxon>Vararia</taxon>
    </lineage>
</organism>
<name>A0ACB8QIM3_9AGAM</name>
<sequence>MDRHSARAVGAPSPTLVRTHVRFADEVSPTPFPRANSPADRGQIHARQPTPNAQEFLLQSKQIANRTPGTPAQYVFWYSHAGHGPLARPPVIATASIGHLFVYHNLDLDDDDMSVWVIGRGGEWETVEEKSPHPLLHDRGLRIADGEPNWLKYSSFKRSENRAKERETSQQPMDRRSASPKRRR</sequence>
<reference evidence="1" key="2">
    <citation type="journal article" date="2022" name="New Phytol.">
        <title>Evolutionary transition to the ectomycorrhizal habit in the genomes of a hyperdiverse lineage of mushroom-forming fungi.</title>
        <authorList>
            <person name="Looney B."/>
            <person name="Miyauchi S."/>
            <person name="Morin E."/>
            <person name="Drula E."/>
            <person name="Courty P.E."/>
            <person name="Kohler A."/>
            <person name="Kuo A."/>
            <person name="LaButti K."/>
            <person name="Pangilinan J."/>
            <person name="Lipzen A."/>
            <person name="Riley R."/>
            <person name="Andreopoulos W."/>
            <person name="He G."/>
            <person name="Johnson J."/>
            <person name="Nolan M."/>
            <person name="Tritt A."/>
            <person name="Barry K.W."/>
            <person name="Grigoriev I.V."/>
            <person name="Nagy L.G."/>
            <person name="Hibbett D."/>
            <person name="Henrissat B."/>
            <person name="Matheny P.B."/>
            <person name="Labbe J."/>
            <person name="Martin F.M."/>
        </authorList>
    </citation>
    <scope>NUCLEOTIDE SEQUENCE</scope>
    <source>
        <strain evidence="1">EC-137</strain>
    </source>
</reference>
<proteinExistence type="predicted"/>
<dbReference type="EMBL" id="MU273575">
    <property type="protein sequence ID" value="KAI0031574.1"/>
    <property type="molecule type" value="Genomic_DNA"/>
</dbReference>
<gene>
    <name evidence="1" type="ORF">K488DRAFT_86696</name>
</gene>
<dbReference type="Proteomes" id="UP000814128">
    <property type="component" value="Unassembled WGS sequence"/>
</dbReference>
<accession>A0ACB8QIM3</accession>
<evidence type="ECO:0000313" key="2">
    <source>
        <dbReference type="Proteomes" id="UP000814128"/>
    </source>
</evidence>
<evidence type="ECO:0000313" key="1">
    <source>
        <dbReference type="EMBL" id="KAI0031574.1"/>
    </source>
</evidence>
<keyword evidence="2" id="KW-1185">Reference proteome</keyword>
<comment type="caution">
    <text evidence="1">The sequence shown here is derived from an EMBL/GenBank/DDBJ whole genome shotgun (WGS) entry which is preliminary data.</text>
</comment>
<reference evidence="1" key="1">
    <citation type="submission" date="2021-02" db="EMBL/GenBank/DDBJ databases">
        <authorList>
            <consortium name="DOE Joint Genome Institute"/>
            <person name="Ahrendt S."/>
            <person name="Looney B.P."/>
            <person name="Miyauchi S."/>
            <person name="Morin E."/>
            <person name="Drula E."/>
            <person name="Courty P.E."/>
            <person name="Chicoki N."/>
            <person name="Fauchery L."/>
            <person name="Kohler A."/>
            <person name="Kuo A."/>
            <person name="Labutti K."/>
            <person name="Pangilinan J."/>
            <person name="Lipzen A."/>
            <person name="Riley R."/>
            <person name="Andreopoulos W."/>
            <person name="He G."/>
            <person name="Johnson J."/>
            <person name="Barry K.W."/>
            <person name="Grigoriev I.V."/>
            <person name="Nagy L."/>
            <person name="Hibbett D."/>
            <person name="Henrissat B."/>
            <person name="Matheny P.B."/>
            <person name="Labbe J."/>
            <person name="Martin F."/>
        </authorList>
    </citation>
    <scope>NUCLEOTIDE SEQUENCE</scope>
    <source>
        <strain evidence="1">EC-137</strain>
    </source>
</reference>
<protein>
    <submittedName>
        <fullName evidence="1">Uncharacterized protein</fullName>
    </submittedName>
</protein>